<evidence type="ECO:0000313" key="1">
    <source>
        <dbReference type="EMBL" id="TDR88958.1"/>
    </source>
</evidence>
<proteinExistence type="predicted"/>
<dbReference type="InterPro" id="IPR021508">
    <property type="entry name" value="Gp17-like"/>
</dbReference>
<protein>
    <submittedName>
        <fullName evidence="1">Uncharacterized protein DUF3168</fullName>
    </submittedName>
</protein>
<sequence length="134" mass="14116">MSSPILPLRAAIRALCLADAPLAALMDRAIHDEAPRGGAPAHATFGDVVLRDASSSTERGHEQEIAIRVWARPGSAASALKAADRLVALLDDSSPPLPGHRLVSLTVTAIETERDPDSDTILVTIRLRAVTEVA</sequence>
<reference evidence="1 2" key="1">
    <citation type="submission" date="2019-03" db="EMBL/GenBank/DDBJ databases">
        <title>Genomic Encyclopedia of Type Strains, Phase IV (KMG-IV): sequencing the most valuable type-strain genomes for metagenomic binning, comparative biology and taxonomic classification.</title>
        <authorList>
            <person name="Goeker M."/>
        </authorList>
    </citation>
    <scope>NUCLEOTIDE SEQUENCE [LARGE SCALE GENOMIC DNA]</scope>
    <source>
        <strain evidence="1 2">DSM 25903</strain>
    </source>
</reference>
<dbReference type="AlphaFoldDB" id="A0A4R7BT93"/>
<gene>
    <name evidence="1" type="ORF">EV668_3443</name>
</gene>
<name>A0A4R7BT93_9HYPH</name>
<dbReference type="Gene3D" id="3.30.2000.30">
    <property type="match status" value="1"/>
</dbReference>
<accession>A0A4R7BT93</accession>
<dbReference type="RefSeq" id="WP_133772290.1">
    <property type="nucleotide sequence ID" value="NZ_SNZR01000014.1"/>
</dbReference>
<keyword evidence="2" id="KW-1185">Reference proteome</keyword>
<dbReference type="EMBL" id="SNZR01000014">
    <property type="protein sequence ID" value="TDR88958.1"/>
    <property type="molecule type" value="Genomic_DNA"/>
</dbReference>
<dbReference type="Proteomes" id="UP000295122">
    <property type="component" value="Unassembled WGS sequence"/>
</dbReference>
<dbReference type="OrthoDB" id="7630456at2"/>
<comment type="caution">
    <text evidence="1">The sequence shown here is derived from an EMBL/GenBank/DDBJ whole genome shotgun (WGS) entry which is preliminary data.</text>
</comment>
<organism evidence="1 2">
    <name type="scientific">Enterovirga rhinocerotis</name>
    <dbReference type="NCBI Taxonomy" id="1339210"/>
    <lineage>
        <taxon>Bacteria</taxon>
        <taxon>Pseudomonadati</taxon>
        <taxon>Pseudomonadota</taxon>
        <taxon>Alphaproteobacteria</taxon>
        <taxon>Hyphomicrobiales</taxon>
        <taxon>Methylobacteriaceae</taxon>
        <taxon>Enterovirga</taxon>
    </lineage>
</organism>
<dbReference type="Pfam" id="PF11367">
    <property type="entry name" value="Tail_completion_gp17"/>
    <property type="match status" value="1"/>
</dbReference>
<dbReference type="InterPro" id="IPR053745">
    <property type="entry name" value="Viral_Tail_Comp_sf"/>
</dbReference>
<evidence type="ECO:0000313" key="2">
    <source>
        <dbReference type="Proteomes" id="UP000295122"/>
    </source>
</evidence>